<organism evidence="2 3">
    <name type="scientific">Streptomyces albiflavescens</name>
    <dbReference type="NCBI Taxonomy" id="1623582"/>
    <lineage>
        <taxon>Bacteria</taxon>
        <taxon>Bacillati</taxon>
        <taxon>Actinomycetota</taxon>
        <taxon>Actinomycetes</taxon>
        <taxon>Kitasatosporales</taxon>
        <taxon>Streptomycetaceae</taxon>
        <taxon>Streptomyces</taxon>
    </lineage>
</organism>
<dbReference type="EMBL" id="BMMM01000003">
    <property type="protein sequence ID" value="GGN58615.1"/>
    <property type="molecule type" value="Genomic_DNA"/>
</dbReference>
<dbReference type="PANTHER" id="PTHR12110:SF41">
    <property type="entry name" value="INOSOSE DEHYDRATASE"/>
    <property type="match status" value="1"/>
</dbReference>
<dbReference type="SUPFAM" id="SSF51658">
    <property type="entry name" value="Xylose isomerase-like"/>
    <property type="match status" value="1"/>
</dbReference>
<keyword evidence="3" id="KW-1185">Reference proteome</keyword>
<dbReference type="InterPro" id="IPR050312">
    <property type="entry name" value="IolE/XylAMocC-like"/>
</dbReference>
<reference evidence="2 3" key="1">
    <citation type="journal article" date="2014" name="Int. J. Syst. Evol. Microbiol.">
        <title>Complete genome sequence of Corynebacterium casei LMG S-19264T (=DSM 44701T), isolated from a smear-ripened cheese.</title>
        <authorList>
            <consortium name="US DOE Joint Genome Institute (JGI-PGF)"/>
            <person name="Walter F."/>
            <person name="Albersmeier A."/>
            <person name="Kalinowski J."/>
            <person name="Ruckert C."/>
        </authorList>
    </citation>
    <scope>NUCLEOTIDE SEQUENCE [LARGE SCALE GENOMIC DNA]</scope>
    <source>
        <strain evidence="2 3">CGMCC 4.7111</strain>
    </source>
</reference>
<feature type="domain" description="Xylose isomerase-like TIM barrel" evidence="1">
    <location>
        <begin position="83"/>
        <end position="321"/>
    </location>
</feature>
<protein>
    <recommendedName>
        <fullName evidence="1">Xylose isomerase-like TIM barrel domain-containing protein</fullName>
    </recommendedName>
</protein>
<name>A0A917XXS1_9ACTN</name>
<dbReference type="Gene3D" id="3.20.20.150">
    <property type="entry name" value="Divalent-metal-dependent TIM barrel enzymes"/>
    <property type="match status" value="1"/>
</dbReference>
<dbReference type="Proteomes" id="UP000600365">
    <property type="component" value="Unassembled WGS sequence"/>
</dbReference>
<sequence>MPSDIVSRTLAVRVDAPGALAVAARRMKATSPLSPLPQGHAMATAPSSLRTTAGNLCLGSAPDSWGVWFPEDEHQVPHTRFLDELVAAGYQWLELGPYGYLPTDPQRLKEELGSRGLQVSGGTAFGALHRPEAWDEMLAHVRQVAELTAATGAHHLVLIPPMYRDEKTGAFTESPELTAEQWAGFGRAADRLGKLLLDEYDVRLVIHPHADSHLQTQPEIERLLNESDSRYTNLCLDTGHVAYGGGDNVDLIRRFGERVGYVHIKQMDPSVLAQVAAENLSFGEAVKRGVCVSPPAGVPNPAAVVSELAKLDAELFVIVEQDLYPCPPDVPLPIAVRTREHLAGCGLTGTRRPNHNR</sequence>
<evidence type="ECO:0000313" key="3">
    <source>
        <dbReference type="Proteomes" id="UP000600365"/>
    </source>
</evidence>
<proteinExistence type="predicted"/>
<comment type="caution">
    <text evidence="2">The sequence shown here is derived from an EMBL/GenBank/DDBJ whole genome shotgun (WGS) entry which is preliminary data.</text>
</comment>
<dbReference type="InterPro" id="IPR013022">
    <property type="entry name" value="Xyl_isomerase-like_TIM-brl"/>
</dbReference>
<dbReference type="Pfam" id="PF01261">
    <property type="entry name" value="AP_endonuc_2"/>
    <property type="match status" value="1"/>
</dbReference>
<gene>
    <name evidence="2" type="ORF">GCM10011579_022180</name>
</gene>
<accession>A0A917XXS1</accession>
<dbReference type="PANTHER" id="PTHR12110">
    <property type="entry name" value="HYDROXYPYRUVATE ISOMERASE"/>
    <property type="match status" value="1"/>
</dbReference>
<dbReference type="InterPro" id="IPR036237">
    <property type="entry name" value="Xyl_isomerase-like_sf"/>
</dbReference>
<dbReference type="AlphaFoldDB" id="A0A917XXS1"/>
<evidence type="ECO:0000313" key="2">
    <source>
        <dbReference type="EMBL" id="GGN58615.1"/>
    </source>
</evidence>
<evidence type="ECO:0000259" key="1">
    <source>
        <dbReference type="Pfam" id="PF01261"/>
    </source>
</evidence>